<dbReference type="InterPro" id="IPR013087">
    <property type="entry name" value="Znf_C2H2_type"/>
</dbReference>
<feature type="compositionally biased region" description="Basic and acidic residues" evidence="2">
    <location>
        <begin position="510"/>
        <end position="519"/>
    </location>
</feature>
<accession>A0ABD3EH02</accession>
<keyword evidence="1" id="KW-0863">Zinc-finger</keyword>
<evidence type="ECO:0000259" key="3">
    <source>
        <dbReference type="PROSITE" id="PS50157"/>
    </source>
</evidence>
<feature type="compositionally biased region" description="Polar residues" evidence="2">
    <location>
        <begin position="494"/>
        <end position="503"/>
    </location>
</feature>
<keyword evidence="1" id="KW-0479">Metal-binding</keyword>
<dbReference type="EMBL" id="JAVIJP010000005">
    <property type="protein sequence ID" value="KAL3653700.1"/>
    <property type="molecule type" value="Genomic_DNA"/>
</dbReference>
<proteinExistence type="predicted"/>
<feature type="compositionally biased region" description="Basic residues" evidence="2">
    <location>
        <begin position="357"/>
        <end position="367"/>
    </location>
</feature>
<evidence type="ECO:0000313" key="5">
    <source>
        <dbReference type="Proteomes" id="UP001632038"/>
    </source>
</evidence>
<dbReference type="PROSITE" id="PS00028">
    <property type="entry name" value="ZINC_FINGER_C2H2_1"/>
    <property type="match status" value="1"/>
</dbReference>
<organism evidence="4 5">
    <name type="scientific">Castilleja foliolosa</name>
    <dbReference type="NCBI Taxonomy" id="1961234"/>
    <lineage>
        <taxon>Eukaryota</taxon>
        <taxon>Viridiplantae</taxon>
        <taxon>Streptophyta</taxon>
        <taxon>Embryophyta</taxon>
        <taxon>Tracheophyta</taxon>
        <taxon>Spermatophyta</taxon>
        <taxon>Magnoliopsida</taxon>
        <taxon>eudicotyledons</taxon>
        <taxon>Gunneridae</taxon>
        <taxon>Pentapetalae</taxon>
        <taxon>asterids</taxon>
        <taxon>lamiids</taxon>
        <taxon>Lamiales</taxon>
        <taxon>Orobanchaceae</taxon>
        <taxon>Pedicularideae</taxon>
        <taxon>Castillejinae</taxon>
        <taxon>Castilleja</taxon>
    </lineage>
</organism>
<reference evidence="5" key="1">
    <citation type="journal article" date="2024" name="IScience">
        <title>Strigolactones Initiate the Formation of Haustorium-like Structures in Castilleja.</title>
        <authorList>
            <person name="Buerger M."/>
            <person name="Peterson D."/>
            <person name="Chory J."/>
        </authorList>
    </citation>
    <scope>NUCLEOTIDE SEQUENCE [LARGE SCALE GENOMIC DNA]</scope>
</reference>
<keyword evidence="5" id="KW-1185">Reference proteome</keyword>
<dbReference type="PANTHER" id="PTHR36055">
    <property type="entry name" value="C2H2-LIKE ZINC FINGER PROTEIN"/>
    <property type="match status" value="1"/>
</dbReference>
<dbReference type="AlphaFoldDB" id="A0ABD3EH02"/>
<name>A0ABD3EH02_9LAMI</name>
<protein>
    <recommendedName>
        <fullName evidence="3">C2H2-type domain-containing protein</fullName>
    </recommendedName>
</protein>
<evidence type="ECO:0000256" key="2">
    <source>
        <dbReference type="SAM" id="MobiDB-lite"/>
    </source>
</evidence>
<dbReference type="PROSITE" id="PS50157">
    <property type="entry name" value="ZINC_FINGER_C2H2_2"/>
    <property type="match status" value="1"/>
</dbReference>
<gene>
    <name evidence="4" type="ORF">CASFOL_003381</name>
</gene>
<feature type="compositionally biased region" description="Basic residues" evidence="2">
    <location>
        <begin position="337"/>
        <end position="346"/>
    </location>
</feature>
<feature type="region of interest" description="Disordered" evidence="2">
    <location>
        <begin position="604"/>
        <end position="623"/>
    </location>
</feature>
<feature type="compositionally biased region" description="Low complexity" evidence="2">
    <location>
        <begin position="395"/>
        <end position="411"/>
    </location>
</feature>
<keyword evidence="1" id="KW-0862">Zinc</keyword>
<dbReference type="GO" id="GO:0008270">
    <property type="term" value="F:zinc ion binding"/>
    <property type="evidence" value="ECO:0007669"/>
    <property type="project" value="UniProtKB-KW"/>
</dbReference>
<feature type="region of interest" description="Disordered" evidence="2">
    <location>
        <begin position="337"/>
        <end position="449"/>
    </location>
</feature>
<sequence length="741" mass="83591">MKSEEGNDSLGTSIRQAVVKDRNLLFTTTPDNPFQWLQAFNVNDHPDLSSWPLLTPVKAQMQKCDNCSQEFCSSINYSRHSRVHNRSLNGNKEFKKHRDLLAAFWDKISLEQANEIVSFDVDVVMLKEIRGSVLIRTLASSLKKTVIWTLPRIHVMAGNTLLDIIQANHSRLPISSRELFSILDEASERTFFCGGTVESVLKHVFDRETDKNCLELNNIIACASFVFEQQLVKFWNAFKEAEALRFQKLLVEEEEAAKRRQALLLEKNKQKKLRKKQKVKEQFERSSENIDVNVDAVDGQGRFQLTHPGLHTHTIPIQTHLICPPVWILPWNPHSPKAKNRMKKIANRVVVPEEARQRKKKRQKKLRKEQEVKEQFEGSSENIDVNDEAVDGPISAEASESSSPYYSNSNPPDMPINLDSYLESTQPESKKPNEEDSIQGGDSQTTKLHMVCPTKGNRHLAANSWQAPKSQRGGRFGPNPQPLKSDPIHKPSLSKDQSLQNRNKIWAKKLKTDTDEENPKPSSPQGKASYQIEENNKLIIGSIHVNLKSSGAQQKEATDISSNEHAVIPKKSSSEKLTKAYNRLGSKHWTLVCHDETKSALPLDRGTENIEGSGAISGKVPEQTVSSVERYEQSQSVDGLVNQEKPYCVLPNEKVQQGHSPFSRSAKEFLAQRWKEAISSDHVRLVLSEPKPPGSSDLQQESSTIPNASDPLENQMGRHIQVKIGKKPGKGVKIKFIPKQK</sequence>
<feature type="region of interest" description="Disordered" evidence="2">
    <location>
        <begin position="463"/>
        <end position="530"/>
    </location>
</feature>
<evidence type="ECO:0000256" key="1">
    <source>
        <dbReference type="PROSITE-ProRule" id="PRU00042"/>
    </source>
</evidence>
<comment type="caution">
    <text evidence="4">The sequence shown here is derived from an EMBL/GenBank/DDBJ whole genome shotgun (WGS) entry which is preliminary data.</text>
</comment>
<dbReference type="PANTHER" id="PTHR36055:SF1">
    <property type="entry name" value="C2H2-LIKE ZINC FINGER PROTEIN"/>
    <property type="match status" value="1"/>
</dbReference>
<feature type="region of interest" description="Disordered" evidence="2">
    <location>
        <begin position="687"/>
        <end position="717"/>
    </location>
</feature>
<feature type="compositionally biased region" description="Polar residues" evidence="2">
    <location>
        <begin position="696"/>
        <end position="707"/>
    </location>
</feature>
<evidence type="ECO:0000313" key="4">
    <source>
        <dbReference type="EMBL" id="KAL3653700.1"/>
    </source>
</evidence>
<feature type="domain" description="C2H2-type" evidence="3">
    <location>
        <begin position="62"/>
        <end position="89"/>
    </location>
</feature>
<dbReference type="Proteomes" id="UP001632038">
    <property type="component" value="Unassembled WGS sequence"/>
</dbReference>